<evidence type="ECO:0000256" key="1">
    <source>
        <dbReference type="ARBA" id="ARBA00010641"/>
    </source>
</evidence>
<dbReference type="NCBIfam" id="TIGR02937">
    <property type="entry name" value="sigma70-ECF"/>
    <property type="match status" value="1"/>
</dbReference>
<evidence type="ECO:0000256" key="3">
    <source>
        <dbReference type="ARBA" id="ARBA00023082"/>
    </source>
</evidence>
<dbReference type="InterPro" id="IPR014327">
    <property type="entry name" value="RNA_pol_sigma70_bacteroid"/>
</dbReference>
<evidence type="ECO:0000313" key="7">
    <source>
        <dbReference type="EMBL" id="MBO0353506.1"/>
    </source>
</evidence>
<dbReference type="EMBL" id="JAFLNL010000002">
    <property type="protein sequence ID" value="MBO0353506.1"/>
    <property type="molecule type" value="Genomic_DNA"/>
</dbReference>
<comment type="caution">
    <text evidence="7">The sequence shown here is derived from an EMBL/GenBank/DDBJ whole genome shotgun (WGS) entry which is preliminary data.</text>
</comment>
<evidence type="ECO:0000259" key="6">
    <source>
        <dbReference type="Pfam" id="PF08281"/>
    </source>
</evidence>
<dbReference type="Gene3D" id="1.10.1740.10">
    <property type="match status" value="1"/>
</dbReference>
<dbReference type="NCBIfam" id="TIGR02985">
    <property type="entry name" value="Sig70_bacteroi1"/>
    <property type="match status" value="1"/>
</dbReference>
<accession>A0ABS3G265</accession>
<keyword evidence="4" id="KW-0804">Transcription</keyword>
<dbReference type="SUPFAM" id="SSF88659">
    <property type="entry name" value="Sigma3 and sigma4 domains of RNA polymerase sigma factors"/>
    <property type="match status" value="1"/>
</dbReference>
<protein>
    <submittedName>
        <fullName evidence="7">RNA polymerase sigma-70 factor</fullName>
    </submittedName>
</protein>
<dbReference type="Proteomes" id="UP000664044">
    <property type="component" value="Unassembled WGS sequence"/>
</dbReference>
<proteinExistence type="inferred from homology"/>
<dbReference type="InterPro" id="IPR013249">
    <property type="entry name" value="RNA_pol_sigma70_r4_t2"/>
</dbReference>
<evidence type="ECO:0000313" key="8">
    <source>
        <dbReference type="Proteomes" id="UP000664044"/>
    </source>
</evidence>
<feature type="domain" description="RNA polymerase sigma-70 region 2" evidence="5">
    <location>
        <begin position="8"/>
        <end position="75"/>
    </location>
</feature>
<dbReference type="InterPro" id="IPR036388">
    <property type="entry name" value="WH-like_DNA-bd_sf"/>
</dbReference>
<dbReference type="Gene3D" id="1.10.10.10">
    <property type="entry name" value="Winged helix-like DNA-binding domain superfamily/Winged helix DNA-binding domain"/>
    <property type="match status" value="1"/>
</dbReference>
<organism evidence="7 8">
    <name type="scientific">Flagellimonas aurea</name>
    <dbReference type="NCBI Taxonomy" id="2915619"/>
    <lineage>
        <taxon>Bacteria</taxon>
        <taxon>Pseudomonadati</taxon>
        <taxon>Bacteroidota</taxon>
        <taxon>Flavobacteriia</taxon>
        <taxon>Flavobacteriales</taxon>
        <taxon>Flavobacteriaceae</taxon>
        <taxon>Flagellimonas</taxon>
    </lineage>
</organism>
<keyword evidence="8" id="KW-1185">Reference proteome</keyword>
<dbReference type="PANTHER" id="PTHR43133">
    <property type="entry name" value="RNA POLYMERASE ECF-TYPE SIGMA FACTO"/>
    <property type="match status" value="1"/>
</dbReference>
<gene>
    <name evidence="7" type="ORF">J0656_05700</name>
</gene>
<comment type="similarity">
    <text evidence="1">Belongs to the sigma-70 factor family. ECF subfamily.</text>
</comment>
<dbReference type="CDD" id="cd06171">
    <property type="entry name" value="Sigma70_r4"/>
    <property type="match status" value="1"/>
</dbReference>
<dbReference type="InterPro" id="IPR013324">
    <property type="entry name" value="RNA_pol_sigma_r3/r4-like"/>
</dbReference>
<keyword evidence="2" id="KW-0805">Transcription regulation</keyword>
<dbReference type="InterPro" id="IPR007627">
    <property type="entry name" value="RNA_pol_sigma70_r2"/>
</dbReference>
<keyword evidence="3" id="KW-0731">Sigma factor</keyword>
<dbReference type="RefSeq" id="WP_207032179.1">
    <property type="nucleotide sequence ID" value="NZ_CP159476.1"/>
</dbReference>
<reference evidence="7 8" key="1">
    <citation type="submission" date="2021-03" db="EMBL/GenBank/DDBJ databases">
        <title>Muricauda lutimaris sp. nov. and Muricauda ruestringensis sp. nov, two marine members of the Flavobacteriaceae isolated from deep sea sediments of Western Pacific.</title>
        <authorList>
            <person name="Zhao S."/>
            <person name="Liu R."/>
        </authorList>
    </citation>
    <scope>NUCLEOTIDE SEQUENCE [LARGE SCALE GENOMIC DNA]</scope>
    <source>
        <strain evidence="7 8">BC31-1-A7</strain>
    </source>
</reference>
<evidence type="ECO:0000256" key="2">
    <source>
        <dbReference type="ARBA" id="ARBA00023015"/>
    </source>
</evidence>
<sequence length="179" mass="20770">MRFKVEELFKDNYPLLCLVSFSIVKDKDIAKDIVQDFFVSFWNKRESITINISFEAYAKKSVKNLSFQYLEKKKREQKLLDTFETDPSAPEPRSDRQNNKLNDLINKLPTKRKEIFVSVVVDGKSYTEIAEANGISVNTVKTQMKRAYAFLRSNKKEDFISSILLILLSQVVEQLPSIC</sequence>
<dbReference type="Pfam" id="PF08281">
    <property type="entry name" value="Sigma70_r4_2"/>
    <property type="match status" value="1"/>
</dbReference>
<dbReference type="SUPFAM" id="SSF88946">
    <property type="entry name" value="Sigma2 domain of RNA polymerase sigma factors"/>
    <property type="match status" value="1"/>
</dbReference>
<dbReference type="InterPro" id="IPR014284">
    <property type="entry name" value="RNA_pol_sigma-70_dom"/>
</dbReference>
<name>A0ABS3G265_9FLAO</name>
<dbReference type="Pfam" id="PF04542">
    <property type="entry name" value="Sigma70_r2"/>
    <property type="match status" value="1"/>
</dbReference>
<evidence type="ECO:0000256" key="4">
    <source>
        <dbReference type="ARBA" id="ARBA00023163"/>
    </source>
</evidence>
<feature type="domain" description="RNA polymerase sigma factor 70 region 4 type 2" evidence="6">
    <location>
        <begin position="100"/>
        <end position="151"/>
    </location>
</feature>
<evidence type="ECO:0000259" key="5">
    <source>
        <dbReference type="Pfam" id="PF04542"/>
    </source>
</evidence>
<dbReference type="PANTHER" id="PTHR43133:SF46">
    <property type="entry name" value="RNA POLYMERASE SIGMA-70 FACTOR ECF SUBFAMILY"/>
    <property type="match status" value="1"/>
</dbReference>
<dbReference type="InterPro" id="IPR013325">
    <property type="entry name" value="RNA_pol_sigma_r2"/>
</dbReference>
<dbReference type="InterPro" id="IPR039425">
    <property type="entry name" value="RNA_pol_sigma-70-like"/>
</dbReference>